<keyword evidence="2" id="KW-1185">Reference proteome</keyword>
<name>A0A4R3HTI8_PAULE</name>
<sequence>MSVFRADLDLRGFHAKTNRAEAVFGRTLDRFVSRGAHEFAREEKLQAPKAFSAMTQSIAVQQNGTADYSVVPTARYAEAVEKGGKPHLAPLLPLYLWLKYTKRVSDEKELRARTYGLRRFIAKHGTKANPFVNRTRIKMQGRVVRLVRDGVAAATQEAFGK</sequence>
<dbReference type="RefSeq" id="WP_132259473.1">
    <property type="nucleotide sequence ID" value="NZ_SLZQ01000009.1"/>
</dbReference>
<evidence type="ECO:0000313" key="1">
    <source>
        <dbReference type="EMBL" id="TCS35793.1"/>
    </source>
</evidence>
<proteinExistence type="predicted"/>
<accession>A0A4R3HTI8</accession>
<dbReference type="Proteomes" id="UP000295382">
    <property type="component" value="Unassembled WGS sequence"/>
</dbReference>
<gene>
    <name evidence="1" type="ORF">EDC30_10992</name>
</gene>
<dbReference type="OrthoDB" id="9154080at2"/>
<reference evidence="1 2" key="1">
    <citation type="submission" date="2019-03" db="EMBL/GenBank/DDBJ databases">
        <title>Genomic Encyclopedia of Type Strains, Phase IV (KMG-IV): sequencing the most valuable type-strain genomes for metagenomic binning, comparative biology and taxonomic classification.</title>
        <authorList>
            <person name="Goeker M."/>
        </authorList>
    </citation>
    <scope>NUCLEOTIDE SEQUENCE [LARGE SCALE GENOMIC DNA]</scope>
    <source>
        <strain evidence="1 2">DSM 7445</strain>
    </source>
</reference>
<evidence type="ECO:0000313" key="2">
    <source>
        <dbReference type="Proteomes" id="UP000295382"/>
    </source>
</evidence>
<dbReference type="EMBL" id="SLZQ01000009">
    <property type="protein sequence ID" value="TCS35793.1"/>
    <property type="molecule type" value="Genomic_DNA"/>
</dbReference>
<evidence type="ECO:0008006" key="3">
    <source>
        <dbReference type="Google" id="ProtNLM"/>
    </source>
</evidence>
<protein>
    <recommendedName>
        <fullName evidence="3">HK97 gp10 family phage protein</fullName>
    </recommendedName>
</protein>
<organism evidence="1 2">
    <name type="scientific">Paucimonas lemoignei</name>
    <name type="common">Pseudomonas lemoignei</name>
    <dbReference type="NCBI Taxonomy" id="29443"/>
    <lineage>
        <taxon>Bacteria</taxon>
        <taxon>Pseudomonadati</taxon>
        <taxon>Pseudomonadota</taxon>
        <taxon>Betaproteobacteria</taxon>
        <taxon>Burkholderiales</taxon>
        <taxon>Burkholderiaceae</taxon>
        <taxon>Paucimonas</taxon>
    </lineage>
</organism>
<dbReference type="AlphaFoldDB" id="A0A4R3HTI8"/>
<comment type="caution">
    <text evidence="1">The sequence shown here is derived from an EMBL/GenBank/DDBJ whole genome shotgun (WGS) entry which is preliminary data.</text>
</comment>